<dbReference type="GO" id="GO:0004553">
    <property type="term" value="F:hydrolase activity, hydrolyzing O-glycosyl compounds"/>
    <property type="evidence" value="ECO:0007669"/>
    <property type="project" value="InterPro"/>
</dbReference>
<dbReference type="InterPro" id="IPR026444">
    <property type="entry name" value="Secre_tail"/>
</dbReference>
<dbReference type="SUPFAM" id="SSF51011">
    <property type="entry name" value="Glycosyl hydrolase domain"/>
    <property type="match status" value="1"/>
</dbReference>
<dbReference type="InterPro" id="IPR013780">
    <property type="entry name" value="Glyco_hydro_b"/>
</dbReference>
<dbReference type="InterPro" id="IPR048395">
    <property type="entry name" value="Glyco_hydro_31_C"/>
</dbReference>
<dbReference type="GO" id="GO:0030246">
    <property type="term" value="F:carbohydrate binding"/>
    <property type="evidence" value="ECO:0007669"/>
    <property type="project" value="InterPro"/>
</dbReference>
<dbReference type="InterPro" id="IPR033403">
    <property type="entry name" value="DUF5110"/>
</dbReference>
<gene>
    <name evidence="4" type="ORF">EZS26_000889</name>
</gene>
<dbReference type="PROSITE" id="PS51175">
    <property type="entry name" value="CBM6"/>
    <property type="match status" value="1"/>
</dbReference>
<name>A0A5M8P3M6_9BACT</name>
<dbReference type="InterPro" id="IPR008979">
    <property type="entry name" value="Galactose-bd-like_sf"/>
</dbReference>
<evidence type="ECO:0000259" key="3">
    <source>
        <dbReference type="PROSITE" id="PS51175"/>
    </source>
</evidence>
<evidence type="ECO:0000313" key="4">
    <source>
        <dbReference type="EMBL" id="KAA6302994.1"/>
    </source>
</evidence>
<dbReference type="InterPro" id="IPR000322">
    <property type="entry name" value="Glyco_hydro_31_TIM"/>
</dbReference>
<feature type="signal peptide" evidence="2">
    <location>
        <begin position="1"/>
        <end position="20"/>
    </location>
</feature>
<dbReference type="PANTHER" id="PTHR43863">
    <property type="entry name" value="HYDROLASE, PUTATIVE (AFU_ORTHOLOGUE AFUA_1G03140)-RELATED"/>
    <property type="match status" value="1"/>
</dbReference>
<dbReference type="PANTHER" id="PTHR43863:SF2">
    <property type="entry name" value="MALTASE-GLUCOAMYLASE"/>
    <property type="match status" value="1"/>
</dbReference>
<dbReference type="NCBIfam" id="TIGR04183">
    <property type="entry name" value="Por_Secre_tail"/>
    <property type="match status" value="1"/>
</dbReference>
<dbReference type="Gene3D" id="3.20.20.80">
    <property type="entry name" value="Glycosidases"/>
    <property type="match status" value="1"/>
</dbReference>
<dbReference type="CDD" id="cd04083">
    <property type="entry name" value="CBM35_Lmo2446-like"/>
    <property type="match status" value="1"/>
</dbReference>
<dbReference type="InterPro" id="IPR017853">
    <property type="entry name" value="GH"/>
</dbReference>
<dbReference type="Pfam" id="PF17137">
    <property type="entry name" value="DUF5110"/>
    <property type="match status" value="1"/>
</dbReference>
<evidence type="ECO:0000256" key="1">
    <source>
        <dbReference type="ARBA" id="ARBA00007806"/>
    </source>
</evidence>
<organism evidence="4 5">
    <name type="scientific">Candidatus Ordinivivax streblomastigis</name>
    <dbReference type="NCBI Taxonomy" id="2540710"/>
    <lineage>
        <taxon>Bacteria</taxon>
        <taxon>Pseudomonadati</taxon>
        <taxon>Bacteroidota</taxon>
        <taxon>Bacteroidia</taxon>
        <taxon>Bacteroidales</taxon>
        <taxon>Candidatus Ordinivivax</taxon>
    </lineage>
</organism>
<keyword evidence="2" id="KW-0732">Signal</keyword>
<reference evidence="4 5" key="1">
    <citation type="submission" date="2019-03" db="EMBL/GenBank/DDBJ databases">
        <title>Single cell metagenomics reveals metabolic interactions within the superorganism composed of flagellate Streblomastix strix and complex community of Bacteroidetes bacteria on its surface.</title>
        <authorList>
            <person name="Treitli S.C."/>
            <person name="Kolisko M."/>
            <person name="Husnik F."/>
            <person name="Keeling P."/>
            <person name="Hampl V."/>
        </authorList>
    </citation>
    <scope>NUCLEOTIDE SEQUENCE [LARGE SCALE GENOMIC DNA]</scope>
    <source>
        <strain evidence="4">St1</strain>
    </source>
</reference>
<comment type="caution">
    <text evidence="4">The sequence shown here is derived from an EMBL/GenBank/DDBJ whole genome shotgun (WGS) entry which is preliminary data.</text>
</comment>
<dbReference type="AlphaFoldDB" id="A0A5M8P3M6"/>
<evidence type="ECO:0000313" key="5">
    <source>
        <dbReference type="Proteomes" id="UP000324575"/>
    </source>
</evidence>
<proteinExistence type="inferred from homology"/>
<protein>
    <submittedName>
        <fullName evidence="4">Oligosaccharide 4-alpha-D-glucosyltransferase</fullName>
        <ecNumber evidence="4">2.4.1.161</ecNumber>
    </submittedName>
</protein>
<dbReference type="SUPFAM" id="SSF51445">
    <property type="entry name" value="(Trans)glycosidases"/>
    <property type="match status" value="1"/>
</dbReference>
<dbReference type="Pfam" id="PF01055">
    <property type="entry name" value="Glyco_hydro_31_2nd"/>
    <property type="match status" value="1"/>
</dbReference>
<dbReference type="SUPFAM" id="SSF49785">
    <property type="entry name" value="Galactose-binding domain-like"/>
    <property type="match status" value="1"/>
</dbReference>
<dbReference type="Pfam" id="PF21365">
    <property type="entry name" value="Glyco_hydro_31_3rd"/>
    <property type="match status" value="1"/>
</dbReference>
<dbReference type="InterPro" id="IPR005084">
    <property type="entry name" value="CBM6"/>
</dbReference>
<evidence type="ECO:0000256" key="2">
    <source>
        <dbReference type="SAM" id="SignalP"/>
    </source>
</evidence>
<dbReference type="Gene3D" id="2.60.120.260">
    <property type="entry name" value="Galactose-binding domain-like"/>
    <property type="match status" value="1"/>
</dbReference>
<keyword evidence="4" id="KW-0808">Transferase</keyword>
<dbReference type="Gene3D" id="2.60.40.1180">
    <property type="entry name" value="Golgi alpha-mannosidase II"/>
    <property type="match status" value="2"/>
</dbReference>
<dbReference type="Pfam" id="PF18962">
    <property type="entry name" value="Por_Secre_tail"/>
    <property type="match status" value="1"/>
</dbReference>
<comment type="similarity">
    <text evidence="1">Belongs to the glycosyl hydrolase 31 family.</text>
</comment>
<dbReference type="InterPro" id="IPR051816">
    <property type="entry name" value="Glycosyl_Hydrolase_31"/>
</dbReference>
<dbReference type="Pfam" id="PF03422">
    <property type="entry name" value="CBM_6"/>
    <property type="match status" value="1"/>
</dbReference>
<dbReference type="GO" id="GO:0005975">
    <property type="term" value="P:carbohydrate metabolic process"/>
    <property type="evidence" value="ECO:0007669"/>
    <property type="project" value="InterPro"/>
</dbReference>
<accession>A0A5M8P3M6</accession>
<dbReference type="GO" id="GO:0033825">
    <property type="term" value="F:oligosaccharide 4-alpha-D-glucosyltransferase activity"/>
    <property type="evidence" value="ECO:0007669"/>
    <property type="project" value="UniProtKB-EC"/>
</dbReference>
<dbReference type="EC" id="2.4.1.161" evidence="4"/>
<feature type="chain" id="PRO_5024298823" evidence="2">
    <location>
        <begin position="21"/>
        <end position="1277"/>
    </location>
</feature>
<dbReference type="EMBL" id="SNRX01000004">
    <property type="protein sequence ID" value="KAA6302994.1"/>
    <property type="molecule type" value="Genomic_DNA"/>
</dbReference>
<dbReference type="Proteomes" id="UP000324575">
    <property type="component" value="Unassembled WGS sequence"/>
</dbReference>
<feature type="domain" description="CBM6" evidence="3">
    <location>
        <begin position="429"/>
        <end position="554"/>
    </location>
</feature>
<keyword evidence="4" id="KW-0328">Glycosyltransferase</keyword>
<sequence length="1277" mass="142412">MKKCILSLGISALLIFNVIAQNVDYTNKVINNSFEYARSGQLVASGIDGWNNNAWRPKNSTEKEFYGWSVTNWDFCSAANNSQGINQDMEFIEGSYAMWLGGDWVFPDLFELYQIIDKDDLPAGTYKVQCRLAVADNKKTSQRLFANQDVQYHGTPSQYVSNLTEGENNRFANWPGGEKILQEMIVYTTIGEDESLKIGIRTGGKKGDSSATANASPLWGWFKLDYFRVTKIDATDAADAGLADLTLSIGDLNFSTNITTYQVELPTGTAFVTPTAIPNIPDATVTGTDAVDVRLGSGVSTITVTALNGTTTKTYTINYTTTSKDPEPNEIIDGKARFTVLTPTTIRTEYAGDGIFESRTSFNIAHKNLPLPSFTTTVEDGWRIIQTEKVTLLYKQDSGAFNATNLIVSLTVDEQLIDAKPWSATAFVDKKEAEKATLFGEAKIATDHAKYDGTGFVAGLKSVGAGIEWSGIEPFAEGEYVLSLRYSNGMGSLRTISLYVDNEKTQITLNQTVDWNTWALFQKVVTLSAGQHTFKIMCEAADNYNVNIDWLAITPSDGELPVENNDNDKANLGAWSRGLDTKNAAIPLWDGILSRDGWYLLDDSETALHDGTGWVVDRPVHAGGYQDGYFFGYGTNYQLALKDFYQITGNPVFLPKWAFGVWYSINSETYTNANYYQNVLLPKFRSEKIPLEVLVVDTDWKTPERWNGWNWHTTNFPNPQSFMDWTKEQGLVVPLNVHPTIQSNDPKFAQTIATAGGLIADGNKYHFDFSNKKHAEAYLNLLQPFNQQGVRFWWNDQAESPRSEVKGAPADTWINHLYTKDGNDQGLRGFAFSRVGSGDTGYDNSRKPGVGWSEHRYTLHFTGDAYNTWDMLAFQSTFTIKEANIGIPYVSHDLGSYHADQLSDDMYMRWVQFGTFQPIFRLHSKRGKRLPWDYPNVTAQAEKFIRLRHALIPYTYSLSHESASGGLPIVRGMYWYYPTSPEAYSYDRQYFYGEKVLVSPIATPGATASTQVWFPEGKWTNYFTNATVVGPGIQSVSADYSTMPVFVKAGGIIPLAPYSDYVGQIAEDSLTLKVYTGDNGTFSLYEDEGENLNYQTGNYALTNIEYIEQEKKLSIHARQGVYAGAVEQRAYDIELYNAVIPEKILANNTKLNTVTAGSGEGWWISNDVIYIHLNKCPVTEDIDILLDGISNGLSAVNKNQGVAIYPNPATGLFTIEIEDVNKESIVSIYNANGEKVYNKMITDSKKTTVNTRTFGKGIYLVTVENGSYTFTEKLIIK</sequence>